<feature type="domain" description="MobA-like NTP transferase" evidence="1">
    <location>
        <begin position="3"/>
        <end position="130"/>
    </location>
</feature>
<dbReference type="EMBL" id="CP001899">
    <property type="protein sequence ID" value="ADC66112.1"/>
    <property type="molecule type" value="Genomic_DNA"/>
</dbReference>
<reference evidence="3" key="1">
    <citation type="submission" date="2010-02" db="EMBL/GenBank/DDBJ databases">
        <title>Complete sequence of Ferroglobus placidus DSM 10642.</title>
        <authorList>
            <consortium name="US DOE Joint Genome Institute"/>
            <person name="Lucas S."/>
            <person name="Copeland A."/>
            <person name="Lapidus A."/>
            <person name="Cheng J.-F."/>
            <person name="Bruce D."/>
            <person name="Goodwin L."/>
            <person name="Pitluck S."/>
            <person name="Saunders E."/>
            <person name="Brettin T."/>
            <person name="Detter J.C."/>
            <person name="Han C."/>
            <person name="Tapia R."/>
            <person name="Larimer F."/>
            <person name="Land M."/>
            <person name="Hauser L."/>
            <person name="Kyrpides N."/>
            <person name="Ivanova N."/>
            <person name="Holmes D."/>
            <person name="Lovley D."/>
            <person name="Kyrpides N."/>
            <person name="Anderson I.J."/>
            <person name="Woyke T."/>
        </authorList>
    </citation>
    <scope>NUCLEOTIDE SEQUENCE [LARGE SCALE GENOMIC DNA]</scope>
    <source>
        <strain evidence="3">DSM 10642 / AEDII12DO</strain>
    </source>
</reference>
<proteinExistence type="predicted"/>
<dbReference type="GeneID" id="8779507"/>
<dbReference type="Pfam" id="PF12804">
    <property type="entry name" value="NTP_transf_3"/>
    <property type="match status" value="1"/>
</dbReference>
<sequence length="179" mass="20111">MLAVVMCGGKGSRLNFVEKPMIEVGGKKLIDFALKEVEEAGLEAIFVTSKFTKKTESYLKNLGCEVVRGTGRGYMEDLFFAIEEYSISKPFLALNSDLYYYKKGFVSEVIAEYFKITSPALSVRYEDGRPVGINVFDPFFGEQEEEIFITSEKVVLNVDTFEDLKVLGWTSTLKEGGGW</sequence>
<dbReference type="AlphaFoldDB" id="D3S049"/>
<evidence type="ECO:0000259" key="1">
    <source>
        <dbReference type="Pfam" id="PF12804"/>
    </source>
</evidence>
<protein>
    <recommendedName>
        <fullName evidence="1">MobA-like NTP transferase domain-containing protein</fullName>
    </recommendedName>
</protein>
<dbReference type="KEGG" id="fpl:Ferp_1975"/>
<dbReference type="Gene3D" id="3.90.550.10">
    <property type="entry name" value="Spore Coat Polysaccharide Biosynthesis Protein SpsA, Chain A"/>
    <property type="match status" value="1"/>
</dbReference>
<name>D3S049_FERPA</name>
<dbReference type="InterPro" id="IPR029044">
    <property type="entry name" value="Nucleotide-diphossugar_trans"/>
</dbReference>
<dbReference type="OrthoDB" id="9782at2157"/>
<keyword evidence="3" id="KW-1185">Reference proteome</keyword>
<dbReference type="RefSeq" id="WP_012966451.1">
    <property type="nucleotide sequence ID" value="NC_013849.1"/>
</dbReference>
<dbReference type="InterPro" id="IPR025877">
    <property type="entry name" value="MobA-like_NTP_Trfase"/>
</dbReference>
<accession>D3S049</accession>
<dbReference type="HOGENOM" id="CLU_098907_1_0_2"/>
<dbReference type="SUPFAM" id="SSF53448">
    <property type="entry name" value="Nucleotide-diphospho-sugar transferases"/>
    <property type="match status" value="1"/>
</dbReference>
<gene>
    <name evidence="2" type="ordered locus">Ferp_1975</name>
</gene>
<dbReference type="Proteomes" id="UP000002613">
    <property type="component" value="Chromosome"/>
</dbReference>
<reference evidence="2 3" key="2">
    <citation type="journal article" date="2011" name="Stand. Genomic Sci.">
        <title>Complete genome sequence of Ferroglobus placidus AEDII12DO.</title>
        <authorList>
            <person name="Anderson I."/>
            <person name="Risso C."/>
            <person name="Holmes D."/>
            <person name="Lucas S."/>
            <person name="Copeland A."/>
            <person name="Lapidus A."/>
            <person name="Cheng J.F."/>
            <person name="Bruce D."/>
            <person name="Goodwin L."/>
            <person name="Pitluck S."/>
            <person name="Saunders E."/>
            <person name="Brettin T."/>
            <person name="Detter J.C."/>
            <person name="Han C."/>
            <person name="Tapia R."/>
            <person name="Larimer F."/>
            <person name="Land M."/>
            <person name="Hauser L."/>
            <person name="Woyke T."/>
            <person name="Lovley D."/>
            <person name="Kyrpides N."/>
            <person name="Ivanova N."/>
        </authorList>
    </citation>
    <scope>NUCLEOTIDE SEQUENCE [LARGE SCALE GENOMIC DNA]</scope>
    <source>
        <strain evidence="3">DSM 10642 / AEDII12DO</strain>
    </source>
</reference>
<dbReference type="GO" id="GO:0016779">
    <property type="term" value="F:nucleotidyltransferase activity"/>
    <property type="evidence" value="ECO:0007669"/>
    <property type="project" value="UniProtKB-ARBA"/>
</dbReference>
<evidence type="ECO:0000313" key="3">
    <source>
        <dbReference type="Proteomes" id="UP000002613"/>
    </source>
</evidence>
<dbReference type="eggNOG" id="arCOG01871">
    <property type="taxonomic scope" value="Archaea"/>
</dbReference>
<dbReference type="PaxDb" id="589924-Ferp_1975"/>
<dbReference type="STRING" id="589924.Ferp_1975"/>
<organism evidence="2 3">
    <name type="scientific">Ferroglobus placidus (strain DSM 10642 / AEDII12DO)</name>
    <dbReference type="NCBI Taxonomy" id="589924"/>
    <lineage>
        <taxon>Archaea</taxon>
        <taxon>Methanobacteriati</taxon>
        <taxon>Methanobacteriota</taxon>
        <taxon>Archaeoglobi</taxon>
        <taxon>Archaeoglobales</taxon>
        <taxon>Archaeoglobaceae</taxon>
        <taxon>Ferroglobus</taxon>
    </lineage>
</organism>
<evidence type="ECO:0000313" key="2">
    <source>
        <dbReference type="EMBL" id="ADC66112.1"/>
    </source>
</evidence>